<dbReference type="OrthoDB" id="9807600at2"/>
<dbReference type="Gene3D" id="3.10.450.50">
    <property type="match status" value="1"/>
</dbReference>
<organism evidence="2 3">
    <name type="scientific">Tannerella forsythia</name>
    <name type="common">Bacteroides forsythus</name>
    <dbReference type="NCBI Taxonomy" id="28112"/>
    <lineage>
        <taxon>Bacteria</taxon>
        <taxon>Pseudomonadati</taxon>
        <taxon>Bacteroidota</taxon>
        <taxon>Bacteroidia</taxon>
        <taxon>Bacteroidales</taxon>
        <taxon>Tannerellaceae</taxon>
        <taxon>Tannerella</taxon>
    </lineage>
</organism>
<comment type="caution">
    <text evidence="2">The sequence shown here is derived from an EMBL/GenBank/DDBJ whole genome shotgun (WGS) entry which is preliminary data.</text>
</comment>
<name>A0A3P1XYX3_TANFO</name>
<accession>A0A3P1XYX3</accession>
<dbReference type="GO" id="GO:0016787">
    <property type="term" value="F:hydrolase activity"/>
    <property type="evidence" value="ECO:0007669"/>
    <property type="project" value="UniProtKB-KW"/>
</dbReference>
<keyword evidence="1" id="KW-0732">Signal</keyword>
<sequence>MKMSGAVLAVVCAFIFSSGMTSCKEKVQQENHAVAQAEATPVITEQEVLDAQKGWGEGIVKIGKVYQEKGDYKAAATEHINRFYHYQEGVVLFKPTLAADKQFRTDFEGALSYFVAGNDGYPEDHGFAIKPWSSVRWENVGTKIDGNMAVAMGNYYFTPAEGGDEVKVEYSFAYTKDKEGVLKIILHDSHVPYHPAEKH</sequence>
<dbReference type="EMBL" id="RQYS01000001">
    <property type="protein sequence ID" value="RRD63186.1"/>
    <property type="molecule type" value="Genomic_DNA"/>
</dbReference>
<dbReference type="InterPro" id="IPR016878">
    <property type="entry name" value="MICAH-like"/>
</dbReference>
<dbReference type="Proteomes" id="UP000278609">
    <property type="component" value="Unassembled WGS sequence"/>
</dbReference>
<gene>
    <name evidence="2" type="ORF">EII40_00225</name>
</gene>
<evidence type="ECO:0000256" key="1">
    <source>
        <dbReference type="SAM" id="SignalP"/>
    </source>
</evidence>
<feature type="signal peptide" evidence="1">
    <location>
        <begin position="1"/>
        <end position="23"/>
    </location>
</feature>
<dbReference type="PROSITE" id="PS51257">
    <property type="entry name" value="PROKAR_LIPOPROTEIN"/>
    <property type="match status" value="1"/>
</dbReference>
<reference evidence="2 3" key="1">
    <citation type="submission" date="2018-11" db="EMBL/GenBank/DDBJ databases">
        <title>Genomes From Bacteria Associated with the Canine Oral Cavity: a Test Case for Automated Genome-Based Taxonomic Assignment.</title>
        <authorList>
            <person name="Coil D.A."/>
            <person name="Jospin G."/>
            <person name="Darling A.E."/>
            <person name="Wallis C."/>
            <person name="Davis I.J."/>
            <person name="Harris S."/>
            <person name="Eisen J.A."/>
            <person name="Holcombe L.J."/>
            <person name="O'Flynn C."/>
        </authorList>
    </citation>
    <scope>NUCLEOTIDE SEQUENCE [LARGE SCALE GENOMIC DNA]</scope>
    <source>
        <strain evidence="2 3">OH2617_COT-023</strain>
    </source>
</reference>
<dbReference type="PIRSF" id="PIRSF028288">
    <property type="entry name" value="UCP028288"/>
    <property type="match status" value="1"/>
</dbReference>
<evidence type="ECO:0000313" key="3">
    <source>
        <dbReference type="Proteomes" id="UP000278609"/>
    </source>
</evidence>
<dbReference type="AlphaFoldDB" id="A0A3P1XYX3"/>
<keyword evidence="2" id="KW-0378">Hydrolase</keyword>
<proteinExistence type="predicted"/>
<protein>
    <submittedName>
        <fullName evidence="2">Phosphoribosyl-AMP cyclohydrolase</fullName>
    </submittedName>
</protein>
<evidence type="ECO:0000313" key="2">
    <source>
        <dbReference type="EMBL" id="RRD63186.1"/>
    </source>
</evidence>
<feature type="chain" id="PRO_5018021370" evidence="1">
    <location>
        <begin position="24"/>
        <end position="199"/>
    </location>
</feature>